<gene>
    <name evidence="1" type="ORF">GTG28_16130</name>
</gene>
<dbReference type="SUPFAM" id="SSF53756">
    <property type="entry name" value="UDP-Glycosyltransferase/glycogen phosphorylase"/>
    <property type="match status" value="1"/>
</dbReference>
<reference evidence="1 2" key="1">
    <citation type="submission" date="2020-01" db="EMBL/GenBank/DDBJ databases">
        <title>Draft Genome Sequence of Vibrio sp. strain OCN044, Isolated from a Healthy Coral at Palmyra Atoll.</title>
        <authorList>
            <person name="Videau P."/>
            <person name="Loughran R."/>
            <person name="Esquivel A."/>
            <person name="Deadmond M."/>
            <person name="Paddock B.E."/>
            <person name="Saw J.H."/>
            <person name="Ushijima B."/>
        </authorList>
    </citation>
    <scope>NUCLEOTIDE SEQUENCE [LARGE SCALE GENOMIC DNA]</scope>
    <source>
        <strain evidence="1 2">OCN044</strain>
    </source>
</reference>
<accession>A0A6L8LXA6</accession>
<keyword evidence="2" id="KW-1185">Reference proteome</keyword>
<proteinExistence type="predicted"/>
<protein>
    <submittedName>
        <fullName evidence="1">Uncharacterized protein</fullName>
    </submittedName>
</protein>
<organism evidence="1 2">
    <name type="scientific">Vibrio tetraodonis subsp. pristinus</name>
    <dbReference type="NCBI Taxonomy" id="2695891"/>
    <lineage>
        <taxon>Bacteria</taxon>
        <taxon>Pseudomonadati</taxon>
        <taxon>Pseudomonadota</taxon>
        <taxon>Gammaproteobacteria</taxon>
        <taxon>Vibrionales</taxon>
        <taxon>Vibrionaceae</taxon>
        <taxon>Vibrio</taxon>
    </lineage>
</organism>
<dbReference type="RefSeq" id="WP_160931671.1">
    <property type="nucleotide sequence ID" value="NZ_WWEU01000006.1"/>
</dbReference>
<sequence>MKIKVLIVSGQPQRFLDELDLARSLVKHSSSMSVCFFISDNVYHKYYDIIENIEFNVVNNLNIKCKTRRKNINLNLNMKKIFFSLVPCGLKNKIIDLIRYIRSSKFYTKKLFSQEDEIISKLYSSYLFAKDIVSKHDFNVMFVNGDRHLGIEPVFLKISKELNITSIIPYLVDYSDEERIFFNNPETKYVTPDLFISNYVKKSQKEFIHTSARGYYYYRHPVASALKKFGVLTSDPFVMGKGKSDILCLNNNYYADQYIEKGVDERKIKVVGDISYDTLYQAYIKKNDIASMVISKYHLDRKKKTVIIALPQLGEHHILPWDRHWEEVRFILSSVSKLEVNVLVSLHPRMIRSDYQFIELEFGCHILEERLANVIVVADLFVATYSSTVVWAVLCGINSAVLDFYDLGYNMYDFLNSIIKIKDKQYLIKGLKSGLIDNRDFSEDWFNLSKEDVFDGNTISRYVNLISEVSSK</sequence>
<dbReference type="EMBL" id="WWEU01000006">
    <property type="protein sequence ID" value="MYM60758.1"/>
    <property type="molecule type" value="Genomic_DNA"/>
</dbReference>
<evidence type="ECO:0000313" key="1">
    <source>
        <dbReference type="EMBL" id="MYM60758.1"/>
    </source>
</evidence>
<dbReference type="AlphaFoldDB" id="A0A6L8LXA6"/>
<comment type="caution">
    <text evidence="1">The sequence shown here is derived from an EMBL/GenBank/DDBJ whole genome shotgun (WGS) entry which is preliminary data.</text>
</comment>
<name>A0A6L8LXA6_9VIBR</name>
<evidence type="ECO:0000313" key="2">
    <source>
        <dbReference type="Proteomes" id="UP000478571"/>
    </source>
</evidence>
<dbReference type="Proteomes" id="UP000478571">
    <property type="component" value="Unassembled WGS sequence"/>
</dbReference>